<feature type="compositionally biased region" description="Low complexity" evidence="1">
    <location>
        <begin position="65"/>
        <end position="77"/>
    </location>
</feature>
<evidence type="ECO:0000256" key="2">
    <source>
        <dbReference type="SAM" id="SignalP"/>
    </source>
</evidence>
<feature type="compositionally biased region" description="Basic residues" evidence="1">
    <location>
        <begin position="78"/>
        <end position="87"/>
    </location>
</feature>
<protein>
    <submittedName>
        <fullName evidence="4">Uncharacterized protein isoform X1</fullName>
    </submittedName>
</protein>
<dbReference type="RefSeq" id="XP_071927515.1">
    <property type="nucleotide sequence ID" value="XM_072071414.1"/>
</dbReference>
<feature type="signal peptide" evidence="2">
    <location>
        <begin position="1"/>
        <end position="23"/>
    </location>
</feature>
<organism evidence="3 4">
    <name type="scientific">Coffea arabica</name>
    <name type="common">Arabian coffee</name>
    <dbReference type="NCBI Taxonomy" id="13443"/>
    <lineage>
        <taxon>Eukaryota</taxon>
        <taxon>Viridiplantae</taxon>
        <taxon>Streptophyta</taxon>
        <taxon>Embryophyta</taxon>
        <taxon>Tracheophyta</taxon>
        <taxon>Spermatophyta</taxon>
        <taxon>Magnoliopsida</taxon>
        <taxon>eudicotyledons</taxon>
        <taxon>Gunneridae</taxon>
        <taxon>Pentapetalae</taxon>
        <taxon>asterids</taxon>
        <taxon>lamiids</taxon>
        <taxon>Gentianales</taxon>
        <taxon>Rubiaceae</taxon>
        <taxon>Ixoroideae</taxon>
        <taxon>Gardenieae complex</taxon>
        <taxon>Bertiereae - Coffeeae clade</taxon>
        <taxon>Coffeeae</taxon>
        <taxon>Coffea</taxon>
    </lineage>
</organism>
<keyword evidence="3" id="KW-1185">Reference proteome</keyword>
<accession>A0ABM4W6U1</accession>
<sequence length="161" mass="18373">MRVLKLTCQVTIFYLFHSFYVYCQKSNICETTCITNRSFYCKSLMLKEVLPVGFLDPLPPEERLAMQQQQEAAAAPTSHHHHPHNGRRTVYPLMSPLDHPAKEEPLALVHVDDDHNKAPIVGPVFRNERRTSSCVKQFWKVGDCYDARHDANISASETGCC</sequence>
<dbReference type="Proteomes" id="UP001652660">
    <property type="component" value="Chromosome 11c"/>
</dbReference>
<dbReference type="GeneID" id="140017050"/>
<gene>
    <name evidence="4" type="primary">LOC140017050</name>
</gene>
<name>A0ABM4W6U1_COFAR</name>
<proteinExistence type="predicted"/>
<reference evidence="4" key="1">
    <citation type="submission" date="2025-08" db="UniProtKB">
        <authorList>
            <consortium name="RefSeq"/>
        </authorList>
    </citation>
    <scope>IDENTIFICATION</scope>
    <source>
        <tissue evidence="4">Leaves</tissue>
    </source>
</reference>
<feature type="region of interest" description="Disordered" evidence="1">
    <location>
        <begin position="65"/>
        <end position="88"/>
    </location>
</feature>
<feature type="chain" id="PRO_5046057596" evidence="2">
    <location>
        <begin position="24"/>
        <end position="161"/>
    </location>
</feature>
<keyword evidence="2" id="KW-0732">Signal</keyword>
<evidence type="ECO:0000256" key="1">
    <source>
        <dbReference type="SAM" id="MobiDB-lite"/>
    </source>
</evidence>
<evidence type="ECO:0000313" key="3">
    <source>
        <dbReference type="Proteomes" id="UP001652660"/>
    </source>
</evidence>
<evidence type="ECO:0000313" key="4">
    <source>
        <dbReference type="RefSeq" id="XP_071927515.1"/>
    </source>
</evidence>